<keyword evidence="1" id="KW-0812">Transmembrane</keyword>
<keyword evidence="3" id="KW-1185">Reference proteome</keyword>
<organism evidence="2 3">
    <name type="scientific">Hermetia illucens</name>
    <name type="common">Black soldier fly</name>
    <dbReference type="NCBI Taxonomy" id="343691"/>
    <lineage>
        <taxon>Eukaryota</taxon>
        <taxon>Metazoa</taxon>
        <taxon>Ecdysozoa</taxon>
        <taxon>Arthropoda</taxon>
        <taxon>Hexapoda</taxon>
        <taxon>Insecta</taxon>
        <taxon>Pterygota</taxon>
        <taxon>Neoptera</taxon>
        <taxon>Endopterygota</taxon>
        <taxon>Diptera</taxon>
        <taxon>Brachycera</taxon>
        <taxon>Stratiomyomorpha</taxon>
        <taxon>Stratiomyidae</taxon>
        <taxon>Hermetiinae</taxon>
        <taxon>Hermetia</taxon>
    </lineage>
</organism>
<sequence length="290" mass="32625">MSLNKALVAVSVFPGGIIFGFYLFYHLFASDDVIKLLWPLISAPVCAVIISCLITIKKRIQEKYTFDNLYYNSVACGFYIVSGLFFLRHSLDIALYFGFAGSGITYISSITYCGYIAANTKERHRGVAGVYLFHFTGIVVASALHVYLLTNDEAETKCGLVMLGSSIFILGILISNQILNYCGLNNYRTSGDNLWNYYNARNWLYKNRPDTMAIHQRMDNRYRQPTFAIVKSKESVTIFFIVLVSITNFMMFCHVTFELGSAVFLTVFKSGGSCWLLLVAEAAIPNQMLT</sequence>
<dbReference type="OrthoDB" id="7916595at2759"/>
<evidence type="ECO:0000313" key="3">
    <source>
        <dbReference type="Proteomes" id="UP000594454"/>
    </source>
</evidence>
<feature type="transmembrane region" description="Helical" evidence="1">
    <location>
        <begin position="37"/>
        <end position="56"/>
    </location>
</feature>
<feature type="transmembrane region" description="Helical" evidence="1">
    <location>
        <begin position="263"/>
        <end position="284"/>
    </location>
</feature>
<dbReference type="EMBL" id="LR899013">
    <property type="protein sequence ID" value="CAD7091753.1"/>
    <property type="molecule type" value="Genomic_DNA"/>
</dbReference>
<feature type="transmembrane region" description="Helical" evidence="1">
    <location>
        <begin position="160"/>
        <end position="179"/>
    </location>
</feature>
<evidence type="ECO:0000313" key="2">
    <source>
        <dbReference type="EMBL" id="CAD7091753.1"/>
    </source>
</evidence>
<feature type="transmembrane region" description="Helical" evidence="1">
    <location>
        <begin position="130"/>
        <end position="148"/>
    </location>
</feature>
<gene>
    <name evidence="2" type="ORF">HERILL_LOCUS14154</name>
</gene>
<feature type="transmembrane region" description="Helical" evidence="1">
    <location>
        <begin position="236"/>
        <end position="257"/>
    </location>
</feature>
<feature type="transmembrane region" description="Helical" evidence="1">
    <location>
        <begin position="93"/>
        <end position="118"/>
    </location>
</feature>
<proteinExistence type="predicted"/>
<protein>
    <submittedName>
        <fullName evidence="2">Uncharacterized protein</fullName>
    </submittedName>
</protein>
<keyword evidence="1" id="KW-1133">Transmembrane helix</keyword>
<keyword evidence="1" id="KW-0472">Membrane</keyword>
<accession>A0A7R8V331</accession>
<dbReference type="InParanoid" id="A0A7R8V331"/>
<feature type="transmembrane region" description="Helical" evidence="1">
    <location>
        <begin position="7"/>
        <end position="25"/>
    </location>
</feature>
<feature type="transmembrane region" description="Helical" evidence="1">
    <location>
        <begin position="68"/>
        <end position="87"/>
    </location>
</feature>
<name>A0A7R8V331_HERIL</name>
<reference evidence="2 3" key="1">
    <citation type="submission" date="2020-11" db="EMBL/GenBank/DDBJ databases">
        <authorList>
            <person name="Wallbank WR R."/>
            <person name="Pardo Diaz C."/>
            <person name="Kozak K."/>
            <person name="Martin S."/>
            <person name="Jiggins C."/>
            <person name="Moest M."/>
            <person name="Warren A I."/>
            <person name="Generalovic N T."/>
            <person name="Byers J.R.P. K."/>
            <person name="Montejo-Kovacevich G."/>
            <person name="Yen C E."/>
        </authorList>
    </citation>
    <scope>NUCLEOTIDE SEQUENCE [LARGE SCALE GENOMIC DNA]</scope>
</reference>
<evidence type="ECO:0000256" key="1">
    <source>
        <dbReference type="SAM" id="Phobius"/>
    </source>
</evidence>
<dbReference type="AlphaFoldDB" id="A0A7R8V331"/>
<dbReference type="Proteomes" id="UP000594454">
    <property type="component" value="Chromosome 5"/>
</dbReference>